<evidence type="ECO:0000256" key="1">
    <source>
        <dbReference type="ARBA" id="ARBA00004122"/>
    </source>
</evidence>
<evidence type="ECO:0000256" key="4">
    <source>
        <dbReference type="ARBA" id="ARBA00023136"/>
    </source>
</evidence>
<feature type="region of interest" description="Disordered" evidence="7">
    <location>
        <begin position="1"/>
        <end position="24"/>
    </location>
</feature>
<dbReference type="Proteomes" id="UP000277928">
    <property type="component" value="Unassembled WGS sequence"/>
</dbReference>
<dbReference type="OMA" id="EGRPHDP"/>
<dbReference type="InterPro" id="IPR018780">
    <property type="entry name" value="TBORCS5"/>
</dbReference>
<keyword evidence="4" id="KW-0472">Membrane</keyword>
<evidence type="ECO:0000256" key="2">
    <source>
        <dbReference type="ARBA" id="ARBA00010235"/>
    </source>
</evidence>
<protein>
    <recommendedName>
        <fullName evidence="3">BLOC-1-related complex subunit 5</fullName>
    </recommendedName>
</protein>
<evidence type="ECO:0000256" key="5">
    <source>
        <dbReference type="ARBA" id="ARBA00023228"/>
    </source>
</evidence>
<sequence length="228" mass="25839">MGNGQSSNYTNVPSSHSFLSNKRSSTKTKGNVIVVKQRINTTGPSCSKSDDTIKRFLEIPKFYPILKRSLNQTSLRGQEESIFKISDRPVLKFAYRLQEHLSQCTNIVVMEQESLGNSMRNVDRDIALILVQFNDRKRSIDRFQNCLEKIGDLQAHISNLRLLFQGLISAVETLNEVLPEQKRLPVLDIDRLVNATTSSLDSKHNGIIRETETVGASQIRKLRTSVKH</sequence>
<dbReference type="GO" id="GO:0072384">
    <property type="term" value="P:organelle transport along microtubule"/>
    <property type="evidence" value="ECO:0007669"/>
    <property type="project" value="TreeGrafter"/>
</dbReference>
<gene>
    <name evidence="8" type="ORF">NLS_LOCUS5458</name>
</gene>
<dbReference type="GO" id="GO:0098574">
    <property type="term" value="C:cytoplasmic side of lysosomal membrane"/>
    <property type="evidence" value="ECO:0007669"/>
    <property type="project" value="TreeGrafter"/>
</dbReference>
<accession>A0A3P6UW89</accession>
<evidence type="ECO:0000313" key="8">
    <source>
        <dbReference type="EMBL" id="VDK81811.1"/>
    </source>
</evidence>
<comment type="similarity">
    <text evidence="2">Belongs to the BORCS5 family.</text>
</comment>
<comment type="subcellular location">
    <subcellularLocation>
        <location evidence="1">Lysosome membrane</location>
        <topology evidence="1">Lipid-anchor</topology>
        <orientation evidence="1">Cytoplasmic side</orientation>
    </subcellularLocation>
</comment>
<dbReference type="GO" id="GO:0099078">
    <property type="term" value="C:BORC complex"/>
    <property type="evidence" value="ECO:0007669"/>
    <property type="project" value="TreeGrafter"/>
</dbReference>
<dbReference type="Pfam" id="PF10158">
    <property type="entry name" value="LOH1CR12"/>
    <property type="match status" value="1"/>
</dbReference>
<keyword evidence="5" id="KW-0458">Lysosome</keyword>
<proteinExistence type="inferred from homology"/>
<name>A0A3P6UW89_LITSI</name>
<reference evidence="8 9" key="1">
    <citation type="submission" date="2018-08" db="EMBL/GenBank/DDBJ databases">
        <authorList>
            <person name="Laetsch R D."/>
            <person name="Stevens L."/>
            <person name="Kumar S."/>
            <person name="Blaxter L. M."/>
        </authorList>
    </citation>
    <scope>NUCLEOTIDE SEQUENCE [LARGE SCALE GENOMIC DNA]</scope>
</reference>
<evidence type="ECO:0000313" key="9">
    <source>
        <dbReference type="Proteomes" id="UP000277928"/>
    </source>
</evidence>
<dbReference type="CDD" id="cd22789">
    <property type="entry name" value="BORCS5-like"/>
    <property type="match status" value="1"/>
</dbReference>
<dbReference type="STRING" id="42156.A0A3P6UW89"/>
<dbReference type="PANTHER" id="PTHR31634">
    <property type="entry name" value="BLOC-1-RELATED COMPLEX SUBUNIT 5"/>
    <property type="match status" value="1"/>
</dbReference>
<organism evidence="8 9">
    <name type="scientific">Litomosoides sigmodontis</name>
    <name type="common">Filarial nematode worm</name>
    <dbReference type="NCBI Taxonomy" id="42156"/>
    <lineage>
        <taxon>Eukaryota</taxon>
        <taxon>Metazoa</taxon>
        <taxon>Ecdysozoa</taxon>
        <taxon>Nematoda</taxon>
        <taxon>Chromadorea</taxon>
        <taxon>Rhabditida</taxon>
        <taxon>Spirurina</taxon>
        <taxon>Spiruromorpha</taxon>
        <taxon>Filarioidea</taxon>
        <taxon>Onchocercidae</taxon>
        <taxon>Litomosoides</taxon>
    </lineage>
</organism>
<dbReference type="PANTHER" id="PTHR31634:SF2">
    <property type="entry name" value="BLOC-1-RELATED COMPLEX SUBUNIT 5"/>
    <property type="match status" value="1"/>
</dbReference>
<evidence type="ECO:0000256" key="3">
    <source>
        <dbReference type="ARBA" id="ARBA00022300"/>
    </source>
</evidence>
<evidence type="ECO:0000256" key="6">
    <source>
        <dbReference type="ARBA" id="ARBA00023288"/>
    </source>
</evidence>
<dbReference type="GO" id="GO:1903744">
    <property type="term" value="P:positive regulation of anterograde synaptic vesicle transport"/>
    <property type="evidence" value="ECO:0007669"/>
    <property type="project" value="TreeGrafter"/>
</dbReference>
<keyword evidence="6" id="KW-0449">Lipoprotein</keyword>
<dbReference type="GO" id="GO:0032418">
    <property type="term" value="P:lysosome localization"/>
    <property type="evidence" value="ECO:0007669"/>
    <property type="project" value="InterPro"/>
</dbReference>
<dbReference type="AlphaFoldDB" id="A0A3P6UW89"/>
<evidence type="ECO:0000256" key="7">
    <source>
        <dbReference type="SAM" id="MobiDB-lite"/>
    </source>
</evidence>
<dbReference type="GO" id="GO:0030672">
    <property type="term" value="C:synaptic vesicle membrane"/>
    <property type="evidence" value="ECO:0007669"/>
    <property type="project" value="TreeGrafter"/>
</dbReference>
<dbReference type="OrthoDB" id="10035640at2759"/>
<dbReference type="EMBL" id="UYRX01000411">
    <property type="protein sequence ID" value="VDK81811.1"/>
    <property type="molecule type" value="Genomic_DNA"/>
</dbReference>
<keyword evidence="9" id="KW-1185">Reference proteome</keyword>